<dbReference type="InterPro" id="IPR006094">
    <property type="entry name" value="Oxid_FAD_bind_N"/>
</dbReference>
<protein>
    <recommendedName>
        <fullName evidence="2">D-arabinono-1,4-lactone oxidase</fullName>
        <ecNumber evidence="2">1.1.3.37</ecNumber>
    </recommendedName>
    <alternativeName>
        <fullName evidence="4">L-galactono-gamma-lactone oxidase</fullName>
    </alternativeName>
</protein>
<organism evidence="6 7">
    <name type="scientific">Malassezia cuniculi</name>
    <dbReference type="NCBI Taxonomy" id="948313"/>
    <lineage>
        <taxon>Eukaryota</taxon>
        <taxon>Fungi</taxon>
        <taxon>Dikarya</taxon>
        <taxon>Basidiomycota</taxon>
        <taxon>Ustilaginomycotina</taxon>
        <taxon>Malasseziomycetes</taxon>
        <taxon>Malasseziales</taxon>
        <taxon>Malasseziaceae</taxon>
        <taxon>Malassezia</taxon>
    </lineage>
</organism>
<evidence type="ECO:0000256" key="3">
    <source>
        <dbReference type="ARBA" id="ARBA00023002"/>
    </source>
</evidence>
<keyword evidence="7" id="KW-1185">Reference proteome</keyword>
<dbReference type="Pfam" id="PF04030">
    <property type="entry name" value="ALO"/>
    <property type="match status" value="1"/>
</dbReference>
<dbReference type="PANTHER" id="PTHR43762">
    <property type="entry name" value="L-GULONOLACTONE OXIDASE"/>
    <property type="match status" value="1"/>
</dbReference>
<dbReference type="Pfam" id="PF01565">
    <property type="entry name" value="FAD_binding_4"/>
    <property type="match status" value="1"/>
</dbReference>
<sequence>MPKRTLDQRQSGRGAAARAAVPAADFCTSVSAAALEAIVAPATLAPGAKDAHFTNWAQTFDSAASAPHTPRVIAPNSVEQVMAAVELARRGNGRQSIPIRAVGRLHSPSDLPFSLGWTLRTDELAGIVKVDAAALEVTALAGTYISTISEALAANKPPLGLRNLGSISEQTIAGVISTATHGTGAAFPVLSAYVTALHIVCPLRNGTQLIRCSRTERPELFNASLCGLGATGVIVMVTLAVDHAFALREVTEDVSADAILGSRPPAEAVDAALAEETFNGSLIDTPALLGARAASGYALPDAPAFPPPPKSADPAHIFPFAPAGPAAQMPDWSAEPETRAAQTLIEELVNSAAHVKLMWFPQADKISVVRAQRTNEEPAGRSLAQRAYHRVVGYHLTQLLLFISRYHRSLPPRVARTAYWLTHSSSATEDDGGLPRVSASSHITTRVDNAPDVFNMDCLFRQYTYEYAIPLEYAGAALRALRTWLDCEHANADGVRPHFPIEIRFVDADGIWLSHCYGRKTCFIGIIQFRPYGMPVAYRKFFERFEQIMRQFDGRPHWAKTHSSYRGELMARYPHMQDWLRVIAEYDPSRMLVNPYIARHLMDEHSVSRWSPFRRSRL</sequence>
<dbReference type="InterPro" id="IPR016166">
    <property type="entry name" value="FAD-bd_PCMH"/>
</dbReference>
<dbReference type="Gene3D" id="3.30.70.2520">
    <property type="match status" value="1"/>
</dbReference>
<dbReference type="GO" id="GO:0016020">
    <property type="term" value="C:membrane"/>
    <property type="evidence" value="ECO:0007669"/>
    <property type="project" value="InterPro"/>
</dbReference>
<dbReference type="PROSITE" id="PS51387">
    <property type="entry name" value="FAD_PCMH"/>
    <property type="match status" value="1"/>
</dbReference>
<feature type="domain" description="FAD-binding PCMH-type" evidence="5">
    <location>
        <begin position="65"/>
        <end position="244"/>
    </location>
</feature>
<dbReference type="EC" id="1.1.3.37" evidence="2"/>
<dbReference type="InterPro" id="IPR007173">
    <property type="entry name" value="ALO_C"/>
</dbReference>
<evidence type="ECO:0000256" key="2">
    <source>
        <dbReference type="ARBA" id="ARBA00013136"/>
    </source>
</evidence>
<evidence type="ECO:0000259" key="5">
    <source>
        <dbReference type="PROSITE" id="PS51387"/>
    </source>
</evidence>
<dbReference type="Gene3D" id="1.10.45.10">
    <property type="entry name" value="Vanillyl-alcohol Oxidase, Chain A, domain 4"/>
    <property type="match status" value="1"/>
</dbReference>
<reference evidence="6" key="1">
    <citation type="submission" date="2023-03" db="EMBL/GenBank/DDBJ databases">
        <title>Mating type loci evolution in Malassezia.</title>
        <authorList>
            <person name="Coelho M.A."/>
        </authorList>
    </citation>
    <scope>NUCLEOTIDE SEQUENCE</scope>
    <source>
        <strain evidence="6">CBS 11721</strain>
    </source>
</reference>
<dbReference type="PIRSF" id="PIRSF000136">
    <property type="entry name" value="LGO_GLO"/>
    <property type="match status" value="1"/>
</dbReference>
<dbReference type="InterPro" id="IPR036318">
    <property type="entry name" value="FAD-bd_PCMH-like_sf"/>
</dbReference>
<dbReference type="GO" id="GO:0071949">
    <property type="term" value="F:FAD binding"/>
    <property type="evidence" value="ECO:0007669"/>
    <property type="project" value="InterPro"/>
</dbReference>
<dbReference type="EMBL" id="CP119879">
    <property type="protein sequence ID" value="WFD35518.1"/>
    <property type="molecule type" value="Genomic_DNA"/>
</dbReference>
<dbReference type="GO" id="GO:0003885">
    <property type="term" value="F:D-arabinono-1,4-lactone oxidase activity"/>
    <property type="evidence" value="ECO:0007669"/>
    <property type="project" value="UniProtKB-EC"/>
</dbReference>
<evidence type="ECO:0000313" key="7">
    <source>
        <dbReference type="Proteomes" id="UP001219933"/>
    </source>
</evidence>
<dbReference type="InterPro" id="IPR016167">
    <property type="entry name" value="FAD-bd_PCMH_sub1"/>
</dbReference>
<evidence type="ECO:0000313" key="6">
    <source>
        <dbReference type="EMBL" id="WFD35518.1"/>
    </source>
</evidence>
<proteinExistence type="predicted"/>
<dbReference type="Gene3D" id="3.30.465.10">
    <property type="match status" value="1"/>
</dbReference>
<dbReference type="SUPFAM" id="SSF56176">
    <property type="entry name" value="FAD-binding/transporter-associated domain-like"/>
    <property type="match status" value="1"/>
</dbReference>
<dbReference type="InterPro" id="IPR016169">
    <property type="entry name" value="FAD-bd_PCMH_sub2"/>
</dbReference>
<dbReference type="AlphaFoldDB" id="A0AAF0J6R7"/>
<comment type="pathway">
    <text evidence="1">Cofactor biosynthesis; D-erythroascorbate biosynthesis; dehydro-D-arabinono-1,4-lactone from D-arabinose: step 2/2.</text>
</comment>
<dbReference type="PANTHER" id="PTHR43762:SF1">
    <property type="entry name" value="D-ARABINONO-1,4-LACTONE OXIDASE"/>
    <property type="match status" value="1"/>
</dbReference>
<accession>A0AAF0J6R7</accession>
<keyword evidence="3" id="KW-0560">Oxidoreductase</keyword>
<name>A0AAF0J6R7_9BASI</name>
<dbReference type="Proteomes" id="UP001219933">
    <property type="component" value="Chromosome 3"/>
</dbReference>
<dbReference type="InterPro" id="IPR010031">
    <property type="entry name" value="FAD_lactone_oxidase-like"/>
</dbReference>
<dbReference type="InterPro" id="IPR016171">
    <property type="entry name" value="Vanillyl_alc_oxidase_C-sub2"/>
</dbReference>
<dbReference type="GO" id="GO:0005739">
    <property type="term" value="C:mitochondrion"/>
    <property type="evidence" value="ECO:0007669"/>
    <property type="project" value="TreeGrafter"/>
</dbReference>
<gene>
    <name evidence="6" type="ORF">MCUN1_002376</name>
</gene>
<evidence type="ECO:0000256" key="4">
    <source>
        <dbReference type="ARBA" id="ARBA00033418"/>
    </source>
</evidence>
<dbReference type="Gene3D" id="3.30.43.10">
    <property type="entry name" value="Uridine Diphospho-n-acetylenolpyruvylglucosamine Reductase, domain 2"/>
    <property type="match status" value="1"/>
</dbReference>
<evidence type="ECO:0000256" key="1">
    <source>
        <dbReference type="ARBA" id="ARBA00005083"/>
    </source>
</evidence>